<evidence type="ECO:0000256" key="5">
    <source>
        <dbReference type="ARBA" id="ARBA00022679"/>
    </source>
</evidence>
<dbReference type="EC" id="2.7.7.2" evidence="14"/>
<dbReference type="FunFam" id="3.40.50.620:FF:000021">
    <property type="entry name" value="Riboflavin biosynthesis protein"/>
    <property type="match status" value="1"/>
</dbReference>
<dbReference type="NCBIfam" id="NF004160">
    <property type="entry name" value="PRK05627.1-3"/>
    <property type="match status" value="1"/>
</dbReference>
<keyword evidence="9 14" id="KW-0274">FAD</keyword>
<evidence type="ECO:0000256" key="4">
    <source>
        <dbReference type="ARBA" id="ARBA00022643"/>
    </source>
</evidence>
<dbReference type="InterPro" id="IPR002606">
    <property type="entry name" value="Riboflavin_kinase_bac"/>
</dbReference>
<name>A0A367R4U8_NOSPU</name>
<evidence type="ECO:0000256" key="1">
    <source>
        <dbReference type="ARBA" id="ARBA00004726"/>
    </source>
</evidence>
<dbReference type="Gene3D" id="2.40.30.30">
    <property type="entry name" value="Riboflavin kinase-like"/>
    <property type="match status" value="1"/>
</dbReference>
<evidence type="ECO:0000256" key="9">
    <source>
        <dbReference type="ARBA" id="ARBA00022827"/>
    </source>
</evidence>
<dbReference type="GO" id="GO:0009231">
    <property type="term" value="P:riboflavin biosynthetic process"/>
    <property type="evidence" value="ECO:0007669"/>
    <property type="project" value="InterPro"/>
</dbReference>
<dbReference type="InterPro" id="IPR023465">
    <property type="entry name" value="Riboflavin_kinase_dom_sf"/>
</dbReference>
<dbReference type="PANTHER" id="PTHR22749">
    <property type="entry name" value="RIBOFLAVIN KINASE/FMN ADENYLYLTRANSFERASE"/>
    <property type="match status" value="1"/>
</dbReference>
<keyword evidence="7 14" id="KW-0547">Nucleotide-binding</keyword>
<keyword evidence="4 14" id="KW-0288">FMN</keyword>
<sequence>MNKIANFTNNVRVTSSTSAAFTPTAVALGKFDGLHCGHQQVIQPILNHIKTQKSGKKSRTLAKEHIYPTVVTFNPHPQEFFTGKPWPLLTPLQEKVQQLQNCGIEQLVLLPFDKELTALSPQDFVEKILVQQLKAQMISVGEDFRFGKHRSGTTSDLQDIAAKFNIPVVIVPNYSFKDERISSSSIRQALAKGDIHRAKVLLNYPYNLTGKVVKAQQLDRTIGFSPANIQLAANKLLPRHGVYAVRVFIVNETIDDSSLSNHLLPIGIGVMNVAHHLIVNDTYRSVEVHLLDWLGDLYDKTLTVQLEEFLRPEQKFSSSETLKAQITADCGKARYLLLRSANLDKFAG</sequence>
<dbReference type="EMBL" id="LXQE01000175">
    <property type="protein sequence ID" value="RCJ31435.1"/>
    <property type="molecule type" value="Genomic_DNA"/>
</dbReference>
<evidence type="ECO:0000256" key="6">
    <source>
        <dbReference type="ARBA" id="ARBA00022695"/>
    </source>
</evidence>
<evidence type="ECO:0000313" key="17">
    <source>
        <dbReference type="Proteomes" id="UP000252085"/>
    </source>
</evidence>
<organism evidence="16 17">
    <name type="scientific">Nostoc punctiforme NIES-2108</name>
    <dbReference type="NCBI Taxonomy" id="1356359"/>
    <lineage>
        <taxon>Bacteria</taxon>
        <taxon>Bacillati</taxon>
        <taxon>Cyanobacteriota</taxon>
        <taxon>Cyanophyceae</taxon>
        <taxon>Nostocales</taxon>
        <taxon>Nostocaceae</taxon>
        <taxon>Nostoc</taxon>
    </lineage>
</organism>
<evidence type="ECO:0000256" key="2">
    <source>
        <dbReference type="ARBA" id="ARBA00005201"/>
    </source>
</evidence>
<dbReference type="GO" id="GO:0008531">
    <property type="term" value="F:riboflavin kinase activity"/>
    <property type="evidence" value="ECO:0007669"/>
    <property type="project" value="UniProtKB-UniRule"/>
</dbReference>
<keyword evidence="8 14" id="KW-0418">Kinase</keyword>
<dbReference type="SUPFAM" id="SSF52374">
    <property type="entry name" value="Nucleotidylyl transferase"/>
    <property type="match status" value="1"/>
</dbReference>
<dbReference type="InterPro" id="IPR015865">
    <property type="entry name" value="Riboflavin_kinase_bac/euk"/>
</dbReference>
<dbReference type="SUPFAM" id="SSF82114">
    <property type="entry name" value="Riboflavin kinase-like"/>
    <property type="match status" value="1"/>
</dbReference>
<evidence type="ECO:0000256" key="14">
    <source>
        <dbReference type="PIRNR" id="PIRNR004491"/>
    </source>
</evidence>
<dbReference type="PIRSF" id="PIRSF004491">
    <property type="entry name" value="FAD_Synth"/>
    <property type="match status" value="1"/>
</dbReference>
<keyword evidence="11" id="KW-0511">Multifunctional enzyme</keyword>
<evidence type="ECO:0000259" key="15">
    <source>
        <dbReference type="SMART" id="SM00904"/>
    </source>
</evidence>
<dbReference type="UniPathway" id="UPA00277">
    <property type="reaction ID" value="UER00407"/>
</dbReference>
<dbReference type="CDD" id="cd02064">
    <property type="entry name" value="FAD_synthetase_N"/>
    <property type="match status" value="1"/>
</dbReference>
<evidence type="ECO:0000256" key="11">
    <source>
        <dbReference type="ARBA" id="ARBA00023268"/>
    </source>
</evidence>
<dbReference type="Gene3D" id="3.40.50.620">
    <property type="entry name" value="HUPs"/>
    <property type="match status" value="1"/>
</dbReference>
<dbReference type="Proteomes" id="UP000252085">
    <property type="component" value="Unassembled WGS sequence"/>
</dbReference>
<comment type="similarity">
    <text evidence="14">Belongs to the ribF family.</text>
</comment>
<gene>
    <name evidence="16" type="ORF">A6769_30785</name>
</gene>
<reference evidence="16 17" key="1">
    <citation type="submission" date="2016-04" db="EMBL/GenBank/DDBJ databases">
        <authorList>
            <person name="Evans L.H."/>
            <person name="Alamgir A."/>
            <person name="Owens N."/>
            <person name="Weber N.D."/>
            <person name="Virtaneva K."/>
            <person name="Barbian K."/>
            <person name="Babar A."/>
            <person name="Rosenke K."/>
        </authorList>
    </citation>
    <scope>NUCLEOTIDE SEQUENCE [LARGE SCALE GENOMIC DNA]</scope>
    <source>
        <strain evidence="16">NIES-2108</strain>
    </source>
</reference>
<dbReference type="GO" id="GO:0006747">
    <property type="term" value="P:FAD biosynthetic process"/>
    <property type="evidence" value="ECO:0007669"/>
    <property type="project" value="UniProtKB-UniRule"/>
</dbReference>
<dbReference type="InterPro" id="IPR014729">
    <property type="entry name" value="Rossmann-like_a/b/a_fold"/>
</dbReference>
<keyword evidence="5 14" id="KW-0808">Transferase</keyword>
<keyword evidence="6 14" id="KW-0548">Nucleotidyltransferase</keyword>
<dbReference type="AlphaFoldDB" id="A0A367R4U8"/>
<dbReference type="UniPathway" id="UPA00276">
    <property type="reaction ID" value="UER00406"/>
</dbReference>
<dbReference type="GO" id="GO:0003919">
    <property type="term" value="F:FMN adenylyltransferase activity"/>
    <property type="evidence" value="ECO:0007669"/>
    <property type="project" value="UniProtKB-UniRule"/>
</dbReference>
<evidence type="ECO:0000313" key="16">
    <source>
        <dbReference type="EMBL" id="RCJ31435.1"/>
    </source>
</evidence>
<comment type="catalytic activity">
    <reaction evidence="13 14">
        <text>FMN + ATP + H(+) = FAD + diphosphate</text>
        <dbReference type="Rhea" id="RHEA:17237"/>
        <dbReference type="ChEBI" id="CHEBI:15378"/>
        <dbReference type="ChEBI" id="CHEBI:30616"/>
        <dbReference type="ChEBI" id="CHEBI:33019"/>
        <dbReference type="ChEBI" id="CHEBI:57692"/>
        <dbReference type="ChEBI" id="CHEBI:58210"/>
        <dbReference type="EC" id="2.7.7.2"/>
    </reaction>
</comment>
<evidence type="ECO:0000256" key="7">
    <source>
        <dbReference type="ARBA" id="ARBA00022741"/>
    </source>
</evidence>
<evidence type="ECO:0000256" key="10">
    <source>
        <dbReference type="ARBA" id="ARBA00022840"/>
    </source>
</evidence>
<evidence type="ECO:0000256" key="3">
    <source>
        <dbReference type="ARBA" id="ARBA00022630"/>
    </source>
</evidence>
<dbReference type="SMART" id="SM00904">
    <property type="entry name" value="Flavokinase"/>
    <property type="match status" value="1"/>
</dbReference>
<comment type="pathway">
    <text evidence="2 14">Cofactor biosynthesis; FMN biosynthesis; FMN from riboflavin (ATP route): step 1/1.</text>
</comment>
<dbReference type="GO" id="GO:0005524">
    <property type="term" value="F:ATP binding"/>
    <property type="evidence" value="ECO:0007669"/>
    <property type="project" value="UniProtKB-UniRule"/>
</dbReference>
<dbReference type="NCBIfam" id="TIGR00083">
    <property type="entry name" value="ribF"/>
    <property type="match status" value="1"/>
</dbReference>
<evidence type="ECO:0000256" key="12">
    <source>
        <dbReference type="ARBA" id="ARBA00047880"/>
    </source>
</evidence>
<accession>A0A367R4U8</accession>
<dbReference type="InterPro" id="IPR023468">
    <property type="entry name" value="Riboflavin_kinase"/>
</dbReference>
<dbReference type="InterPro" id="IPR015864">
    <property type="entry name" value="FAD_synthase"/>
</dbReference>
<comment type="pathway">
    <text evidence="1 14">Cofactor biosynthesis; FAD biosynthesis; FAD from FMN: step 1/1.</text>
</comment>
<feature type="domain" description="Riboflavin kinase" evidence="15">
    <location>
        <begin position="201"/>
        <end position="338"/>
    </location>
</feature>
<dbReference type="PANTHER" id="PTHR22749:SF6">
    <property type="entry name" value="RIBOFLAVIN KINASE"/>
    <property type="match status" value="1"/>
</dbReference>
<evidence type="ECO:0000256" key="8">
    <source>
        <dbReference type="ARBA" id="ARBA00022777"/>
    </source>
</evidence>
<keyword evidence="10 14" id="KW-0067">ATP-binding</keyword>
<dbReference type="EC" id="2.7.1.26" evidence="14"/>
<dbReference type="Pfam" id="PF06574">
    <property type="entry name" value="FAD_syn"/>
    <property type="match status" value="1"/>
</dbReference>
<dbReference type="GO" id="GO:0009398">
    <property type="term" value="P:FMN biosynthetic process"/>
    <property type="evidence" value="ECO:0007669"/>
    <property type="project" value="UniProtKB-UniRule"/>
</dbReference>
<keyword evidence="3 14" id="KW-0285">Flavoprotein</keyword>
<evidence type="ECO:0000256" key="13">
    <source>
        <dbReference type="ARBA" id="ARBA00049494"/>
    </source>
</evidence>
<proteinExistence type="inferred from homology"/>
<dbReference type="Pfam" id="PF01687">
    <property type="entry name" value="Flavokinase"/>
    <property type="match status" value="1"/>
</dbReference>
<protein>
    <recommendedName>
        <fullName evidence="14">Riboflavin biosynthesis protein</fullName>
    </recommendedName>
    <domain>
        <recommendedName>
            <fullName evidence="14">Riboflavin kinase</fullName>
            <ecNumber evidence="14">2.7.1.26</ecNumber>
        </recommendedName>
        <alternativeName>
            <fullName evidence="14">Flavokinase</fullName>
        </alternativeName>
    </domain>
    <domain>
        <recommendedName>
            <fullName evidence="14">FMN adenylyltransferase</fullName>
            <ecNumber evidence="14">2.7.7.2</ecNumber>
        </recommendedName>
        <alternativeName>
            <fullName evidence="14">FAD pyrophosphorylase</fullName>
        </alternativeName>
        <alternativeName>
            <fullName evidence="14">FAD synthase</fullName>
        </alternativeName>
    </domain>
</protein>
<comment type="catalytic activity">
    <reaction evidence="12 14">
        <text>riboflavin + ATP = FMN + ADP + H(+)</text>
        <dbReference type="Rhea" id="RHEA:14357"/>
        <dbReference type="ChEBI" id="CHEBI:15378"/>
        <dbReference type="ChEBI" id="CHEBI:30616"/>
        <dbReference type="ChEBI" id="CHEBI:57986"/>
        <dbReference type="ChEBI" id="CHEBI:58210"/>
        <dbReference type="ChEBI" id="CHEBI:456216"/>
        <dbReference type="EC" id="2.7.1.26"/>
    </reaction>
</comment>
<comment type="caution">
    <text evidence="16">The sequence shown here is derived from an EMBL/GenBank/DDBJ whole genome shotgun (WGS) entry which is preliminary data.</text>
</comment>